<dbReference type="GO" id="GO:0005737">
    <property type="term" value="C:cytoplasm"/>
    <property type="evidence" value="ECO:0007669"/>
    <property type="project" value="UniProtKB-SubCell"/>
</dbReference>
<dbReference type="SUPFAM" id="SSF53335">
    <property type="entry name" value="S-adenosyl-L-methionine-dependent methyltransferases"/>
    <property type="match status" value="1"/>
</dbReference>
<name>A0A9P4UUR9_9PLEO</name>
<dbReference type="CDD" id="cd02440">
    <property type="entry name" value="AdoMet_MTases"/>
    <property type="match status" value="1"/>
</dbReference>
<comment type="subcellular location">
    <subcellularLocation>
        <location evidence="5">Cytoplasm</location>
    </subcellularLocation>
</comment>
<dbReference type="EMBL" id="ML996253">
    <property type="protein sequence ID" value="KAF2729192.1"/>
    <property type="molecule type" value="Genomic_DNA"/>
</dbReference>
<dbReference type="PANTHER" id="PTHR12843:SF5">
    <property type="entry name" value="EEF1A LYSINE METHYLTRANSFERASE 2"/>
    <property type="match status" value="1"/>
</dbReference>
<keyword evidence="2 5" id="KW-0489">Methyltransferase</keyword>
<dbReference type="PANTHER" id="PTHR12843">
    <property type="entry name" value="PROTEIN-LYSINE N-METHYLTRANSFERASE METTL10"/>
    <property type="match status" value="1"/>
</dbReference>
<keyword evidence="4 5" id="KW-0949">S-adenosyl-L-methionine</keyword>
<keyword evidence="3 5" id="KW-0808">Transferase</keyword>
<evidence type="ECO:0000313" key="8">
    <source>
        <dbReference type="Proteomes" id="UP000799444"/>
    </source>
</evidence>
<evidence type="ECO:0000256" key="4">
    <source>
        <dbReference type="ARBA" id="ARBA00022691"/>
    </source>
</evidence>
<gene>
    <name evidence="5" type="primary">EFM4</name>
    <name evidence="7" type="ORF">EJ04DRAFT_76818</name>
</gene>
<keyword evidence="8" id="KW-1185">Reference proteome</keyword>
<dbReference type="GO" id="GO:0016279">
    <property type="term" value="F:protein-lysine N-methyltransferase activity"/>
    <property type="evidence" value="ECO:0007669"/>
    <property type="project" value="UniProtKB-UniRule"/>
</dbReference>
<comment type="function">
    <text evidence="5">S-adenosyl-L-methionine-dependent protein-lysine N-methyltransferase that mono- and dimethylates elongation factor 1-alpha at 'Lys-316'. May play a role in intracellular transport.</text>
</comment>
<dbReference type="Gene3D" id="3.40.50.150">
    <property type="entry name" value="Vaccinia Virus protein VP39"/>
    <property type="match status" value="1"/>
</dbReference>
<evidence type="ECO:0000256" key="2">
    <source>
        <dbReference type="ARBA" id="ARBA00022603"/>
    </source>
</evidence>
<dbReference type="HAMAP" id="MF_03188">
    <property type="entry name" value="Methyltr_EFM4"/>
    <property type="match status" value="1"/>
</dbReference>
<protein>
    <recommendedName>
        <fullName evidence="5">Protein-lysine N-methyltransferase EFM4</fullName>
        <ecNumber evidence="5">2.1.1.-</ecNumber>
    </recommendedName>
    <alternativeName>
        <fullName evidence="5">Elongation factor methyltransferase 4</fullName>
    </alternativeName>
</protein>
<sequence length="256" mass="28230">MPPQPAHLDPSALGTKAHWDAAYTLELTNFSSNADDEGTIWFSDAGAEERMLSFLENLSDEGVLVKEAPEDAENAHGAAGGKTLTRFLDLGTGNGHLLFALSEEGWQGEMLGVDYSAKSVQLARDIRHSKGDDYTGVRFEQWDILTQNAGDWLKGGFDVVLDKGTFDAICLSQEMDTQGRRICEGYRARVEKLVKKGGCFLITSCNWTEEELKTWFEVDGGELVFMDKVKYPSFTFGGKSGTSVATLCFTRRDDAK</sequence>
<evidence type="ECO:0000256" key="3">
    <source>
        <dbReference type="ARBA" id="ARBA00022679"/>
    </source>
</evidence>
<comment type="caution">
    <text evidence="7">The sequence shown here is derived from an EMBL/GenBank/DDBJ whole genome shotgun (WGS) entry which is preliminary data.</text>
</comment>
<keyword evidence="1 5" id="KW-0963">Cytoplasm</keyword>
<evidence type="ECO:0000256" key="5">
    <source>
        <dbReference type="HAMAP-Rule" id="MF_03188"/>
    </source>
</evidence>
<dbReference type="EC" id="2.1.1.-" evidence="5"/>
<organism evidence="7 8">
    <name type="scientific">Polyplosphaeria fusca</name>
    <dbReference type="NCBI Taxonomy" id="682080"/>
    <lineage>
        <taxon>Eukaryota</taxon>
        <taxon>Fungi</taxon>
        <taxon>Dikarya</taxon>
        <taxon>Ascomycota</taxon>
        <taxon>Pezizomycotina</taxon>
        <taxon>Dothideomycetes</taxon>
        <taxon>Pleosporomycetidae</taxon>
        <taxon>Pleosporales</taxon>
        <taxon>Tetraplosphaeriaceae</taxon>
        <taxon>Polyplosphaeria</taxon>
    </lineage>
</organism>
<keyword evidence="5" id="KW-0813">Transport</keyword>
<dbReference type="InterPro" id="IPR029063">
    <property type="entry name" value="SAM-dependent_MTases_sf"/>
</dbReference>
<feature type="domain" description="Methyltransferase" evidence="6">
    <location>
        <begin position="85"/>
        <end position="215"/>
    </location>
</feature>
<accession>A0A9P4UUR9</accession>
<dbReference type="InterPro" id="IPR026635">
    <property type="entry name" value="Efm4/METTL10"/>
</dbReference>
<evidence type="ECO:0000256" key="1">
    <source>
        <dbReference type="ARBA" id="ARBA00022490"/>
    </source>
</evidence>
<dbReference type="Proteomes" id="UP000799444">
    <property type="component" value="Unassembled WGS sequence"/>
</dbReference>
<proteinExistence type="inferred from homology"/>
<dbReference type="InterPro" id="IPR025714">
    <property type="entry name" value="Methyltranfer_dom"/>
</dbReference>
<evidence type="ECO:0000313" key="7">
    <source>
        <dbReference type="EMBL" id="KAF2729192.1"/>
    </source>
</evidence>
<reference evidence="7" key="1">
    <citation type="journal article" date="2020" name="Stud. Mycol.">
        <title>101 Dothideomycetes genomes: a test case for predicting lifestyles and emergence of pathogens.</title>
        <authorList>
            <person name="Haridas S."/>
            <person name="Albert R."/>
            <person name="Binder M."/>
            <person name="Bloem J."/>
            <person name="Labutti K."/>
            <person name="Salamov A."/>
            <person name="Andreopoulos B."/>
            <person name="Baker S."/>
            <person name="Barry K."/>
            <person name="Bills G."/>
            <person name="Bluhm B."/>
            <person name="Cannon C."/>
            <person name="Castanera R."/>
            <person name="Culley D."/>
            <person name="Daum C."/>
            <person name="Ezra D."/>
            <person name="Gonzalez J."/>
            <person name="Henrissat B."/>
            <person name="Kuo A."/>
            <person name="Liang C."/>
            <person name="Lipzen A."/>
            <person name="Lutzoni F."/>
            <person name="Magnuson J."/>
            <person name="Mondo S."/>
            <person name="Nolan M."/>
            <person name="Ohm R."/>
            <person name="Pangilinan J."/>
            <person name="Park H.-J."/>
            <person name="Ramirez L."/>
            <person name="Alfaro M."/>
            <person name="Sun H."/>
            <person name="Tritt A."/>
            <person name="Yoshinaga Y."/>
            <person name="Zwiers L.-H."/>
            <person name="Turgeon B."/>
            <person name="Goodwin S."/>
            <person name="Spatafora J."/>
            <person name="Crous P."/>
            <person name="Grigoriev I."/>
        </authorList>
    </citation>
    <scope>NUCLEOTIDE SEQUENCE</scope>
    <source>
        <strain evidence="7">CBS 125425</strain>
    </source>
</reference>
<dbReference type="GO" id="GO:0032259">
    <property type="term" value="P:methylation"/>
    <property type="evidence" value="ECO:0007669"/>
    <property type="project" value="UniProtKB-KW"/>
</dbReference>
<dbReference type="AlphaFoldDB" id="A0A9P4UUR9"/>
<dbReference type="OrthoDB" id="10069295at2759"/>
<dbReference type="GO" id="GO:0016192">
    <property type="term" value="P:vesicle-mediated transport"/>
    <property type="evidence" value="ECO:0007669"/>
    <property type="project" value="UniProtKB-UniRule"/>
</dbReference>
<evidence type="ECO:0000259" key="6">
    <source>
        <dbReference type="Pfam" id="PF13847"/>
    </source>
</evidence>
<dbReference type="Pfam" id="PF13847">
    <property type="entry name" value="Methyltransf_31"/>
    <property type="match status" value="1"/>
</dbReference>
<comment type="similarity">
    <text evidence="5">Belongs to the class I-like SAM-binding methyltransferase superfamily. EFM4 family.</text>
</comment>